<name>A0ABW2PUY8_9BACL</name>
<proteinExistence type="predicted"/>
<keyword evidence="1" id="KW-1133">Transmembrane helix</keyword>
<protein>
    <submittedName>
        <fullName evidence="2">CDP-glycerol glycerophosphotransferase family protein</fullName>
    </submittedName>
</protein>
<organism evidence="2 3">
    <name type="scientific">Scopulibacillus cellulosilyticus</name>
    <dbReference type="NCBI Taxonomy" id="2665665"/>
    <lineage>
        <taxon>Bacteria</taxon>
        <taxon>Bacillati</taxon>
        <taxon>Bacillota</taxon>
        <taxon>Bacilli</taxon>
        <taxon>Bacillales</taxon>
        <taxon>Sporolactobacillaceae</taxon>
        <taxon>Scopulibacillus</taxon>
    </lineage>
</organism>
<evidence type="ECO:0000256" key="1">
    <source>
        <dbReference type="SAM" id="Phobius"/>
    </source>
</evidence>
<dbReference type="EMBL" id="JBHTCO010000007">
    <property type="protein sequence ID" value="MFC7392994.1"/>
    <property type="molecule type" value="Genomic_DNA"/>
</dbReference>
<dbReference type="InterPro" id="IPR043148">
    <property type="entry name" value="TagF_C"/>
</dbReference>
<evidence type="ECO:0000313" key="2">
    <source>
        <dbReference type="EMBL" id="MFC7392994.1"/>
    </source>
</evidence>
<accession>A0ABW2PUY8</accession>
<dbReference type="InterPro" id="IPR007554">
    <property type="entry name" value="Glycerophosphate_synth"/>
</dbReference>
<dbReference type="RefSeq" id="WP_380965430.1">
    <property type="nucleotide sequence ID" value="NZ_JBHTCO010000007.1"/>
</dbReference>
<evidence type="ECO:0000313" key="3">
    <source>
        <dbReference type="Proteomes" id="UP001596505"/>
    </source>
</evidence>
<keyword evidence="3" id="KW-1185">Reference proteome</keyword>
<keyword evidence="1" id="KW-0472">Membrane</keyword>
<gene>
    <name evidence="2" type="ORF">ACFQRG_08360</name>
</gene>
<feature type="transmembrane region" description="Helical" evidence="1">
    <location>
        <begin position="109"/>
        <end position="129"/>
    </location>
</feature>
<sequence>MNAVEASDQIYLFLEDNLQIKEGYSDFSGKRSLHNKKNNKKYYLYSNHGETVVKTVKYKPMEIIEVVPSGNEQIIFYSDSNCNISFVKSKIHSVLTPDQIADKVEKHPMLRSFVFMLFSSLIIFGILRFREYNFININLSLGYKKTCNYKVNFLFPKKIRNKFSMKTNKLSLLVHAYWVRIPLRDIYEHYLNTSDINVPIFVKVLNNGINYYYNFKERTKDKYSKKHFIFNTRSIRVFKSDVEMYVRKSITGQYVIVVSSIMSKVIVLKEKLAYFLTLFKPKREIYDIYFEKFAQGASESGFELFKYAIKSNRNSIYILDKDNENFYQLKRKYPKNLFAKNSVSAFYYIFLARSFISSDLVSHLQRRLYDNDKLFKKKILSINKKVFLQHGPSLATNIFERGYFNRKVPIAPDYIIVNSKFERDLFINNTSYNSRQLLMTGIPNMDLYANERDSKKEEITFMLTWRPWDLTGKIEEGSYLGRYFQFFNMIENEEFYKDKKITIILHPKSKIILQEQFPDIYNEKKHLFYEGDIKDKLLESKILITDYSSVCYYGFCGGANIIFYWEDKELGEREYGAPNILQENIAFGDIVNKFKDLNKAIQKNFYSNQLDKYKEKFNNLIEFHEGGNTRNTYNYLNELVLNKRGK</sequence>
<comment type="caution">
    <text evidence="2">The sequence shown here is derived from an EMBL/GenBank/DDBJ whole genome shotgun (WGS) entry which is preliminary data.</text>
</comment>
<dbReference type="Pfam" id="PF04464">
    <property type="entry name" value="Glyphos_transf"/>
    <property type="match status" value="1"/>
</dbReference>
<reference evidence="3" key="1">
    <citation type="journal article" date="2019" name="Int. J. Syst. Evol. Microbiol.">
        <title>The Global Catalogue of Microorganisms (GCM) 10K type strain sequencing project: providing services to taxonomists for standard genome sequencing and annotation.</title>
        <authorList>
            <consortium name="The Broad Institute Genomics Platform"/>
            <consortium name="The Broad Institute Genome Sequencing Center for Infectious Disease"/>
            <person name="Wu L."/>
            <person name="Ma J."/>
        </authorList>
    </citation>
    <scope>NUCLEOTIDE SEQUENCE [LARGE SCALE GENOMIC DNA]</scope>
    <source>
        <strain evidence="3">CGMCC 1.16305</strain>
    </source>
</reference>
<dbReference type="Gene3D" id="3.40.50.12580">
    <property type="match status" value="1"/>
</dbReference>
<dbReference type="Proteomes" id="UP001596505">
    <property type="component" value="Unassembled WGS sequence"/>
</dbReference>
<keyword evidence="1" id="KW-0812">Transmembrane</keyword>